<evidence type="ECO:0000313" key="1">
    <source>
        <dbReference type="EMBL" id="GKV23718.1"/>
    </source>
</evidence>
<dbReference type="Proteomes" id="UP001054252">
    <property type="component" value="Unassembled WGS sequence"/>
</dbReference>
<sequence>MVEIFRKTVEKNEIERRKLKLRGSEFDKLPTGAFEVTDNQSNRTWSCYRKSSNGQYYLHVEEWDHFVKRIEGSRKISLHKEDDHFSQGPPSYEFKD</sequence>
<keyword evidence="2" id="KW-1185">Reference proteome</keyword>
<protein>
    <submittedName>
        <fullName evidence="1">Uncharacterized protein</fullName>
    </submittedName>
</protein>
<reference evidence="1 2" key="1">
    <citation type="journal article" date="2021" name="Commun. Biol.">
        <title>The genome of Shorea leprosula (Dipterocarpaceae) highlights the ecological relevance of drought in aseasonal tropical rainforests.</title>
        <authorList>
            <person name="Ng K.K.S."/>
            <person name="Kobayashi M.J."/>
            <person name="Fawcett J.A."/>
            <person name="Hatakeyama M."/>
            <person name="Paape T."/>
            <person name="Ng C.H."/>
            <person name="Ang C.C."/>
            <person name="Tnah L.H."/>
            <person name="Lee C.T."/>
            <person name="Nishiyama T."/>
            <person name="Sese J."/>
            <person name="O'Brien M.J."/>
            <person name="Copetti D."/>
            <person name="Mohd Noor M.I."/>
            <person name="Ong R.C."/>
            <person name="Putra M."/>
            <person name="Sireger I.Z."/>
            <person name="Indrioko S."/>
            <person name="Kosugi Y."/>
            <person name="Izuno A."/>
            <person name="Isagi Y."/>
            <person name="Lee S.L."/>
            <person name="Shimizu K.K."/>
        </authorList>
    </citation>
    <scope>NUCLEOTIDE SEQUENCE [LARGE SCALE GENOMIC DNA]</scope>
    <source>
        <strain evidence="1">214</strain>
    </source>
</reference>
<dbReference type="EMBL" id="BPVZ01000064">
    <property type="protein sequence ID" value="GKV23718.1"/>
    <property type="molecule type" value="Genomic_DNA"/>
</dbReference>
<gene>
    <name evidence="1" type="ORF">SLEP1_g33418</name>
</gene>
<accession>A0AAV5KGI1</accession>
<proteinExistence type="predicted"/>
<organism evidence="1 2">
    <name type="scientific">Rubroshorea leprosula</name>
    <dbReference type="NCBI Taxonomy" id="152421"/>
    <lineage>
        <taxon>Eukaryota</taxon>
        <taxon>Viridiplantae</taxon>
        <taxon>Streptophyta</taxon>
        <taxon>Embryophyta</taxon>
        <taxon>Tracheophyta</taxon>
        <taxon>Spermatophyta</taxon>
        <taxon>Magnoliopsida</taxon>
        <taxon>eudicotyledons</taxon>
        <taxon>Gunneridae</taxon>
        <taxon>Pentapetalae</taxon>
        <taxon>rosids</taxon>
        <taxon>malvids</taxon>
        <taxon>Malvales</taxon>
        <taxon>Dipterocarpaceae</taxon>
        <taxon>Rubroshorea</taxon>
    </lineage>
</organism>
<dbReference type="AlphaFoldDB" id="A0AAV5KGI1"/>
<evidence type="ECO:0000313" key="2">
    <source>
        <dbReference type="Proteomes" id="UP001054252"/>
    </source>
</evidence>
<name>A0AAV5KGI1_9ROSI</name>
<comment type="caution">
    <text evidence="1">The sequence shown here is derived from an EMBL/GenBank/DDBJ whole genome shotgun (WGS) entry which is preliminary data.</text>
</comment>